<feature type="region of interest" description="Disordered" evidence="1">
    <location>
        <begin position="28"/>
        <end position="83"/>
    </location>
</feature>
<proteinExistence type="predicted"/>
<dbReference type="STRING" id="344612.A1C8Q4"/>
<dbReference type="Proteomes" id="UP000006701">
    <property type="component" value="Unassembled WGS sequence"/>
</dbReference>
<dbReference type="VEuPathDB" id="FungiDB:ACLA_044110"/>
<dbReference type="KEGG" id="act:ACLA_044110"/>
<evidence type="ECO:0000313" key="3">
    <source>
        <dbReference type="Proteomes" id="UP000006701"/>
    </source>
</evidence>
<name>A1C8Q4_ASPCL</name>
<reference evidence="2 3" key="1">
    <citation type="journal article" date="2008" name="PLoS Genet.">
        <title>Genomic islands in the pathogenic filamentous fungus Aspergillus fumigatus.</title>
        <authorList>
            <person name="Fedorova N.D."/>
            <person name="Khaldi N."/>
            <person name="Joardar V.S."/>
            <person name="Maiti R."/>
            <person name="Amedeo P."/>
            <person name="Anderson M.J."/>
            <person name="Crabtree J."/>
            <person name="Silva J.C."/>
            <person name="Badger J.H."/>
            <person name="Albarraq A."/>
            <person name="Angiuoli S."/>
            <person name="Bussey H."/>
            <person name="Bowyer P."/>
            <person name="Cotty P.J."/>
            <person name="Dyer P.S."/>
            <person name="Egan A."/>
            <person name="Galens K."/>
            <person name="Fraser-Liggett C.M."/>
            <person name="Haas B.J."/>
            <person name="Inman J.M."/>
            <person name="Kent R."/>
            <person name="Lemieux S."/>
            <person name="Malavazi I."/>
            <person name="Orvis J."/>
            <person name="Roemer T."/>
            <person name="Ronning C.M."/>
            <person name="Sundaram J.P."/>
            <person name="Sutton G."/>
            <person name="Turner G."/>
            <person name="Venter J.C."/>
            <person name="White O.R."/>
            <person name="Whitty B.R."/>
            <person name="Youngman P."/>
            <person name="Wolfe K.H."/>
            <person name="Goldman G.H."/>
            <person name="Wortman J.R."/>
            <person name="Jiang B."/>
            <person name="Denning D.W."/>
            <person name="Nierman W.C."/>
        </authorList>
    </citation>
    <scope>NUCLEOTIDE SEQUENCE [LARGE SCALE GENOMIC DNA]</scope>
    <source>
        <strain evidence="3">ATCC 1007 / CBS 513.65 / DSM 816 / NCTC 3887 / NRRL 1</strain>
    </source>
</reference>
<organism evidence="2 3">
    <name type="scientific">Aspergillus clavatus (strain ATCC 1007 / CBS 513.65 / DSM 816 / NCTC 3887 / NRRL 1 / QM 1276 / 107)</name>
    <dbReference type="NCBI Taxonomy" id="344612"/>
    <lineage>
        <taxon>Eukaryota</taxon>
        <taxon>Fungi</taxon>
        <taxon>Dikarya</taxon>
        <taxon>Ascomycota</taxon>
        <taxon>Pezizomycotina</taxon>
        <taxon>Eurotiomycetes</taxon>
        <taxon>Eurotiomycetidae</taxon>
        <taxon>Eurotiales</taxon>
        <taxon>Aspergillaceae</taxon>
        <taxon>Aspergillus</taxon>
        <taxon>Aspergillus subgen. Fumigati</taxon>
    </lineage>
</organism>
<dbReference type="OrthoDB" id="5275938at2759"/>
<evidence type="ECO:0000313" key="2">
    <source>
        <dbReference type="EMBL" id="EAW13691.1"/>
    </source>
</evidence>
<accession>A1C8Q4</accession>
<evidence type="ECO:0000256" key="1">
    <source>
        <dbReference type="SAM" id="MobiDB-lite"/>
    </source>
</evidence>
<dbReference type="HOGENOM" id="CLU_1854783_0_0_1"/>
<feature type="compositionally biased region" description="Polar residues" evidence="1">
    <location>
        <begin position="36"/>
        <end position="54"/>
    </location>
</feature>
<sequence length="138" mass="15430">MPYHFVYHELDPDGNVILVFTIAERAPDAEHEHTKTGASTSPSGDSSTPRNTYESPAPGSANEPQDTESKNEPRRVRLSSKHRTLVSPVFRRMFNGPWKEAQNLAAGGCAQVQMYCWDAVAILILMNIIHSRSRQVPR</sequence>
<protein>
    <recommendedName>
        <fullName evidence="4">BTB domain-containing protein</fullName>
    </recommendedName>
</protein>
<dbReference type="AlphaFoldDB" id="A1C8Q4"/>
<dbReference type="EMBL" id="DS027046">
    <property type="protein sequence ID" value="EAW13691.1"/>
    <property type="molecule type" value="Genomic_DNA"/>
</dbReference>
<dbReference type="GeneID" id="4707313"/>
<gene>
    <name evidence="2" type="ORF">ACLA_044110</name>
</gene>
<evidence type="ECO:0008006" key="4">
    <source>
        <dbReference type="Google" id="ProtNLM"/>
    </source>
</evidence>
<keyword evidence="3" id="KW-1185">Reference proteome</keyword>
<dbReference type="RefSeq" id="XP_001275117.1">
    <property type="nucleotide sequence ID" value="XM_001275116.1"/>
</dbReference>